<protein>
    <submittedName>
        <fullName evidence="1">Uncharacterized protein</fullName>
    </submittedName>
</protein>
<organism evidence="1 2">
    <name type="scientific">Leptothoe spongobia TAU-MAC 1115</name>
    <dbReference type="NCBI Taxonomy" id="1967444"/>
    <lineage>
        <taxon>Bacteria</taxon>
        <taxon>Bacillati</taxon>
        <taxon>Cyanobacteriota</taxon>
        <taxon>Cyanophyceae</taxon>
        <taxon>Nodosilineales</taxon>
        <taxon>Cymatolegaceae</taxon>
        <taxon>Leptothoe</taxon>
        <taxon>Leptothoe spongobia</taxon>
    </lineage>
</organism>
<reference evidence="1" key="1">
    <citation type="submission" date="2020-11" db="EMBL/GenBank/DDBJ databases">
        <authorList>
            <person name="Konstantinou D."/>
            <person name="Gkelis S."/>
            <person name="Popin R."/>
            <person name="Fewer D."/>
            <person name="Sivonen K."/>
        </authorList>
    </citation>
    <scope>NUCLEOTIDE SEQUENCE</scope>
    <source>
        <strain evidence="1">TAU-MAC 1115</strain>
    </source>
</reference>
<dbReference type="InterPro" id="IPR009061">
    <property type="entry name" value="DNA-bd_dom_put_sf"/>
</dbReference>
<evidence type="ECO:0000313" key="1">
    <source>
        <dbReference type="EMBL" id="MBT9317682.1"/>
    </source>
</evidence>
<name>A0A947GMH7_9CYAN</name>
<dbReference type="InterPro" id="IPR036388">
    <property type="entry name" value="WH-like_DNA-bd_sf"/>
</dbReference>
<sequence length="80" mass="9396">MPETGNKQQAATVLGVSLRTLERYQGQWIEGIHYTYEGTKPTYNLALLRDWKANRNNKKAHQRAIEIWQRNLLSNQKKRA</sequence>
<gene>
    <name evidence="1" type="ORF">IXB50_19870</name>
</gene>
<reference evidence="1" key="2">
    <citation type="journal article" date="2021" name="Mar. Drugs">
        <title>Genome Reduction and Secondary Metabolism of the Marine Sponge-Associated Cyanobacterium Leptothoe.</title>
        <authorList>
            <person name="Konstantinou D."/>
            <person name="Popin R.V."/>
            <person name="Fewer D.P."/>
            <person name="Sivonen K."/>
            <person name="Gkelis S."/>
        </authorList>
    </citation>
    <scope>NUCLEOTIDE SEQUENCE</scope>
    <source>
        <strain evidence="1">TAU-MAC 1115</strain>
    </source>
</reference>
<keyword evidence="2" id="KW-1185">Reference proteome</keyword>
<evidence type="ECO:0000313" key="2">
    <source>
        <dbReference type="Proteomes" id="UP000717364"/>
    </source>
</evidence>
<comment type="caution">
    <text evidence="1">The sequence shown here is derived from an EMBL/GenBank/DDBJ whole genome shotgun (WGS) entry which is preliminary data.</text>
</comment>
<proteinExistence type="predicted"/>
<dbReference type="SUPFAM" id="SSF46955">
    <property type="entry name" value="Putative DNA-binding domain"/>
    <property type="match status" value="1"/>
</dbReference>
<accession>A0A947GMH7</accession>
<dbReference type="Proteomes" id="UP000717364">
    <property type="component" value="Unassembled WGS sequence"/>
</dbReference>
<dbReference type="EMBL" id="JADOES010000055">
    <property type="protein sequence ID" value="MBT9317682.1"/>
    <property type="molecule type" value="Genomic_DNA"/>
</dbReference>
<dbReference type="AlphaFoldDB" id="A0A947GMH7"/>
<dbReference type="Gene3D" id="1.10.10.10">
    <property type="entry name" value="Winged helix-like DNA-binding domain superfamily/Winged helix DNA-binding domain"/>
    <property type="match status" value="1"/>
</dbReference>